<organism evidence="10 11">
    <name type="scientific">Tumebacillus lipolyticus</name>
    <dbReference type="NCBI Taxonomy" id="1280370"/>
    <lineage>
        <taxon>Bacteria</taxon>
        <taxon>Bacillati</taxon>
        <taxon>Bacillota</taxon>
        <taxon>Bacilli</taxon>
        <taxon>Bacillales</taxon>
        <taxon>Alicyclobacillaceae</taxon>
        <taxon>Tumebacillus</taxon>
    </lineage>
</organism>
<evidence type="ECO:0000256" key="1">
    <source>
        <dbReference type="ARBA" id="ARBA00001633"/>
    </source>
</evidence>
<dbReference type="CDD" id="cd00331">
    <property type="entry name" value="IGPS"/>
    <property type="match status" value="1"/>
</dbReference>
<gene>
    <name evidence="8 10" type="primary">trpC</name>
    <name evidence="10" type="ORF">ACFSOY_14250</name>
</gene>
<protein>
    <recommendedName>
        <fullName evidence="8">Indole-3-glycerol phosphate synthase</fullName>
        <shortName evidence="8">IGPS</shortName>
        <ecNumber evidence="8">4.1.1.48</ecNumber>
    </recommendedName>
</protein>
<keyword evidence="6 8" id="KW-0057">Aromatic amino acid biosynthesis</keyword>
<comment type="catalytic activity">
    <reaction evidence="1 8">
        <text>1-(2-carboxyphenylamino)-1-deoxy-D-ribulose 5-phosphate + H(+) = (1S,2R)-1-C-(indol-3-yl)glycerol 3-phosphate + CO2 + H2O</text>
        <dbReference type="Rhea" id="RHEA:23476"/>
        <dbReference type="ChEBI" id="CHEBI:15377"/>
        <dbReference type="ChEBI" id="CHEBI:15378"/>
        <dbReference type="ChEBI" id="CHEBI:16526"/>
        <dbReference type="ChEBI" id="CHEBI:58613"/>
        <dbReference type="ChEBI" id="CHEBI:58866"/>
        <dbReference type="EC" id="4.1.1.48"/>
    </reaction>
</comment>
<reference evidence="11" key="1">
    <citation type="journal article" date="2019" name="Int. J. Syst. Evol. Microbiol.">
        <title>The Global Catalogue of Microorganisms (GCM) 10K type strain sequencing project: providing services to taxonomists for standard genome sequencing and annotation.</title>
        <authorList>
            <consortium name="The Broad Institute Genomics Platform"/>
            <consortium name="The Broad Institute Genome Sequencing Center for Infectious Disease"/>
            <person name="Wu L."/>
            <person name="Ma J."/>
        </authorList>
    </citation>
    <scope>NUCLEOTIDE SEQUENCE [LARGE SCALE GENOMIC DNA]</scope>
    <source>
        <strain evidence="11">CGMCC 1.13574</strain>
    </source>
</reference>
<dbReference type="NCBIfam" id="NF001377">
    <property type="entry name" value="PRK00278.2-4"/>
    <property type="match status" value="1"/>
</dbReference>
<keyword evidence="11" id="KW-1185">Reference proteome</keyword>
<dbReference type="GO" id="GO:0004425">
    <property type="term" value="F:indole-3-glycerol-phosphate synthase activity"/>
    <property type="evidence" value="ECO:0007669"/>
    <property type="project" value="UniProtKB-EC"/>
</dbReference>
<dbReference type="PANTHER" id="PTHR22854">
    <property type="entry name" value="TRYPTOPHAN BIOSYNTHESIS PROTEIN"/>
    <property type="match status" value="1"/>
</dbReference>
<keyword evidence="3 8" id="KW-0028">Amino-acid biosynthesis</keyword>
<dbReference type="HAMAP" id="MF_00134_B">
    <property type="entry name" value="IGPS_B"/>
    <property type="match status" value="1"/>
</dbReference>
<dbReference type="InterPro" id="IPR013798">
    <property type="entry name" value="Indole-3-glycerol_P_synth_dom"/>
</dbReference>
<evidence type="ECO:0000256" key="4">
    <source>
        <dbReference type="ARBA" id="ARBA00022793"/>
    </source>
</evidence>
<comment type="pathway">
    <text evidence="2 8">Amino-acid biosynthesis; L-tryptophan biosynthesis; L-tryptophan from chorismate: step 4/5.</text>
</comment>
<dbReference type="InterPro" id="IPR011060">
    <property type="entry name" value="RibuloseP-bd_barrel"/>
</dbReference>
<dbReference type="NCBIfam" id="NF001373">
    <property type="entry name" value="PRK00278.1-6"/>
    <property type="match status" value="1"/>
</dbReference>
<dbReference type="InterPro" id="IPR013785">
    <property type="entry name" value="Aldolase_TIM"/>
</dbReference>
<comment type="caution">
    <text evidence="10">The sequence shown here is derived from an EMBL/GenBank/DDBJ whole genome shotgun (WGS) entry which is preliminary data.</text>
</comment>
<evidence type="ECO:0000259" key="9">
    <source>
        <dbReference type="Pfam" id="PF00218"/>
    </source>
</evidence>
<keyword evidence="4 8" id="KW-0210">Decarboxylase</keyword>
<dbReference type="Pfam" id="PF00218">
    <property type="entry name" value="IGPS"/>
    <property type="match status" value="1"/>
</dbReference>
<evidence type="ECO:0000256" key="5">
    <source>
        <dbReference type="ARBA" id="ARBA00022822"/>
    </source>
</evidence>
<feature type="domain" description="Indole-3-glycerol phosphate synthase" evidence="9">
    <location>
        <begin position="3"/>
        <end position="255"/>
    </location>
</feature>
<keyword evidence="7 8" id="KW-0456">Lyase</keyword>
<dbReference type="InterPro" id="IPR001468">
    <property type="entry name" value="Indole-3-GlycerolPSynthase_CS"/>
</dbReference>
<dbReference type="Gene3D" id="3.20.20.70">
    <property type="entry name" value="Aldolase class I"/>
    <property type="match status" value="1"/>
</dbReference>
<evidence type="ECO:0000256" key="7">
    <source>
        <dbReference type="ARBA" id="ARBA00023239"/>
    </source>
</evidence>
<evidence type="ECO:0000256" key="3">
    <source>
        <dbReference type="ARBA" id="ARBA00022605"/>
    </source>
</evidence>
<name>A0ABW5A0Y2_9BACL</name>
<dbReference type="RefSeq" id="WP_386047688.1">
    <property type="nucleotide sequence ID" value="NZ_JBHUIO010000009.1"/>
</dbReference>
<evidence type="ECO:0000256" key="8">
    <source>
        <dbReference type="HAMAP-Rule" id="MF_00134"/>
    </source>
</evidence>
<sequence length="266" mass="28775">MILDKIVAVKREEVAELARSFSRTKAEAEIAALPETRGFEKALRSADSPIALIAEVKKASPSKGIIRADFDPAKIASLYAKSGASCLSVLTDKQFFQGHADYLRSVRETVELPLLRKDFLIDEKQIYEARLLGADCILLIAAILSTDQMREYLDLARSLDLDVLTEVHDEAELGRALTAGATLIGINNRDLRDFSVDLGTTARLAAQVPAGTLLVSESGIVTYEDVLQVKSAGAAAILVGETLMRDPQIAPAVDRLLGRAPSEVSR</sequence>
<dbReference type="Proteomes" id="UP001597343">
    <property type="component" value="Unassembled WGS sequence"/>
</dbReference>
<dbReference type="PROSITE" id="PS00614">
    <property type="entry name" value="IGPS"/>
    <property type="match status" value="1"/>
</dbReference>
<evidence type="ECO:0000313" key="10">
    <source>
        <dbReference type="EMBL" id="MFD2171125.1"/>
    </source>
</evidence>
<dbReference type="InterPro" id="IPR045186">
    <property type="entry name" value="Indole-3-glycerol_P_synth"/>
</dbReference>
<comment type="similarity">
    <text evidence="8">Belongs to the TrpC family.</text>
</comment>
<dbReference type="PANTHER" id="PTHR22854:SF2">
    <property type="entry name" value="INDOLE-3-GLYCEROL-PHOSPHATE SYNTHASE"/>
    <property type="match status" value="1"/>
</dbReference>
<evidence type="ECO:0000256" key="2">
    <source>
        <dbReference type="ARBA" id="ARBA00004696"/>
    </source>
</evidence>
<evidence type="ECO:0000256" key="6">
    <source>
        <dbReference type="ARBA" id="ARBA00023141"/>
    </source>
</evidence>
<evidence type="ECO:0000313" key="11">
    <source>
        <dbReference type="Proteomes" id="UP001597343"/>
    </source>
</evidence>
<accession>A0ABW5A0Y2</accession>
<dbReference type="EMBL" id="JBHUIO010000009">
    <property type="protein sequence ID" value="MFD2171125.1"/>
    <property type="molecule type" value="Genomic_DNA"/>
</dbReference>
<proteinExistence type="inferred from homology"/>
<keyword evidence="5 8" id="KW-0822">Tryptophan biosynthesis</keyword>
<dbReference type="SUPFAM" id="SSF51366">
    <property type="entry name" value="Ribulose-phoshate binding barrel"/>
    <property type="match status" value="1"/>
</dbReference>
<dbReference type="EC" id="4.1.1.48" evidence="8"/>